<accession>A0ACC2T0W3</accession>
<gene>
    <name evidence="1" type="ORF">DSO57_1030812</name>
</gene>
<comment type="caution">
    <text evidence="1">The sequence shown here is derived from an EMBL/GenBank/DDBJ whole genome shotgun (WGS) entry which is preliminary data.</text>
</comment>
<protein>
    <submittedName>
        <fullName evidence="1">Uncharacterized protein</fullName>
    </submittedName>
</protein>
<name>A0ACC2T0W3_9FUNG</name>
<dbReference type="EMBL" id="QTSX02003766">
    <property type="protein sequence ID" value="KAJ9068223.1"/>
    <property type="molecule type" value="Genomic_DNA"/>
</dbReference>
<organism evidence="1 2">
    <name type="scientific">Entomophthora muscae</name>
    <dbReference type="NCBI Taxonomy" id="34485"/>
    <lineage>
        <taxon>Eukaryota</taxon>
        <taxon>Fungi</taxon>
        <taxon>Fungi incertae sedis</taxon>
        <taxon>Zoopagomycota</taxon>
        <taxon>Entomophthoromycotina</taxon>
        <taxon>Entomophthoromycetes</taxon>
        <taxon>Entomophthorales</taxon>
        <taxon>Entomophthoraceae</taxon>
        <taxon>Entomophthora</taxon>
    </lineage>
</organism>
<dbReference type="Proteomes" id="UP001165960">
    <property type="component" value="Unassembled WGS sequence"/>
</dbReference>
<reference evidence="1" key="1">
    <citation type="submission" date="2022-04" db="EMBL/GenBank/DDBJ databases">
        <title>Genome of the entomopathogenic fungus Entomophthora muscae.</title>
        <authorList>
            <person name="Elya C."/>
            <person name="Lovett B.R."/>
            <person name="Lee E."/>
            <person name="Macias A.M."/>
            <person name="Hajek A.E."/>
            <person name="De Bivort B.L."/>
            <person name="Kasson M.T."/>
            <person name="De Fine Licht H.H."/>
            <person name="Stajich J.E."/>
        </authorList>
    </citation>
    <scope>NUCLEOTIDE SEQUENCE</scope>
    <source>
        <strain evidence="1">Berkeley</strain>
    </source>
</reference>
<proteinExistence type="predicted"/>
<evidence type="ECO:0000313" key="2">
    <source>
        <dbReference type="Proteomes" id="UP001165960"/>
    </source>
</evidence>
<evidence type="ECO:0000313" key="1">
    <source>
        <dbReference type="EMBL" id="KAJ9068223.1"/>
    </source>
</evidence>
<feature type="non-terminal residue" evidence="1">
    <location>
        <position position="1"/>
    </location>
</feature>
<sequence length="124" mass="14010">SLQATPKYAGNKEPITPEIQEKFWPEFQNKLDAISLAKPLIFVQSNNKDGTCMEVGCQGCKDKKILRQASMYVLSGFYAPDSRNDFIKSYKGCNCILNYSTKDICQKVIDKISQTAFNDIENIL</sequence>
<keyword evidence="2" id="KW-1185">Reference proteome</keyword>